<dbReference type="RefSeq" id="WP_117431358.1">
    <property type="nucleotide sequence ID" value="NZ_PEDF01000013.1"/>
</dbReference>
<dbReference type="InterPro" id="IPR006448">
    <property type="entry name" value="Phage_term_ssu_P27"/>
</dbReference>
<organism evidence="2 3">
    <name type="scientific">Mycobacterium marinum</name>
    <dbReference type="NCBI Taxonomy" id="1781"/>
    <lineage>
        <taxon>Bacteria</taxon>
        <taxon>Bacillati</taxon>
        <taxon>Actinomycetota</taxon>
        <taxon>Actinomycetes</taxon>
        <taxon>Mycobacteriales</taxon>
        <taxon>Mycobacteriaceae</taxon>
        <taxon>Mycobacterium</taxon>
        <taxon>Mycobacterium ulcerans group</taxon>
    </lineage>
</organism>
<dbReference type="Proteomes" id="UP000257451">
    <property type="component" value="Unassembled WGS sequence"/>
</dbReference>
<gene>
    <name evidence="2" type="ORF">DAVIS_00259</name>
</gene>
<evidence type="ECO:0000313" key="2">
    <source>
        <dbReference type="EMBL" id="RFZ47547.1"/>
    </source>
</evidence>
<protein>
    <submittedName>
        <fullName evidence="2">Phage terminase, small subunit</fullName>
    </submittedName>
</protein>
<reference evidence="2 3" key="1">
    <citation type="journal article" date="2018" name="Sci. Rep.">
        <title>Extensive genomic diversity among Mycobacterium marinum strains revealed by whole genome sequencing.</title>
        <authorList>
            <person name="Das S."/>
            <person name="Pettersson B.M."/>
            <person name="Behra P.R."/>
            <person name="Mallick A."/>
            <person name="Cheramie M."/>
            <person name="Ramesh M."/>
            <person name="Shirreff L."/>
            <person name="DuCote T."/>
            <person name="Dasgupta S."/>
            <person name="Ennis D.G."/>
            <person name="Kirsebom L.A."/>
        </authorList>
    </citation>
    <scope>NUCLEOTIDE SEQUENCE [LARGE SCALE GENOMIC DNA]</scope>
    <source>
        <strain evidence="2 3">Davis1</strain>
    </source>
</reference>
<feature type="region of interest" description="Disordered" evidence="1">
    <location>
        <begin position="1"/>
        <end position="48"/>
    </location>
</feature>
<feature type="region of interest" description="Disordered" evidence="1">
    <location>
        <begin position="141"/>
        <end position="160"/>
    </location>
</feature>
<dbReference type="NCBIfam" id="TIGR01558">
    <property type="entry name" value="sm_term_P27"/>
    <property type="match status" value="1"/>
</dbReference>
<feature type="compositionally biased region" description="Acidic residues" evidence="1">
    <location>
        <begin position="149"/>
        <end position="160"/>
    </location>
</feature>
<sequence length="160" mass="16985">MGGRGSGRIPAPAGLKLLKGTSPGRDSGGRKVPTPPKFDRATPDAPDWLDDEARAEWDRVTPGLERLDLLKPEDRGVLSAYCESWSTYVTAVKQVRAEGITVVTPKSGVAHKNPALAVAETARMHMLRLAAEFGLTPSAEPRLASLPVDSDDADDPFAAG</sequence>
<proteinExistence type="predicted"/>
<dbReference type="EMBL" id="PEDF01000013">
    <property type="protein sequence ID" value="RFZ47547.1"/>
    <property type="molecule type" value="Genomic_DNA"/>
</dbReference>
<dbReference type="AlphaFoldDB" id="A0A3E2N2C8"/>
<comment type="caution">
    <text evidence="2">The sequence shown here is derived from an EMBL/GenBank/DDBJ whole genome shotgun (WGS) entry which is preliminary data.</text>
</comment>
<name>A0A3E2N2C8_MYCMR</name>
<evidence type="ECO:0000256" key="1">
    <source>
        <dbReference type="SAM" id="MobiDB-lite"/>
    </source>
</evidence>
<dbReference type="Pfam" id="PF05119">
    <property type="entry name" value="Terminase_4"/>
    <property type="match status" value="1"/>
</dbReference>
<accession>A0A3E2N2C8</accession>
<evidence type="ECO:0000313" key="3">
    <source>
        <dbReference type="Proteomes" id="UP000257451"/>
    </source>
</evidence>